<organism evidence="7 8">
    <name type="scientific">Hydnum rufescens UP504</name>
    <dbReference type="NCBI Taxonomy" id="1448309"/>
    <lineage>
        <taxon>Eukaryota</taxon>
        <taxon>Fungi</taxon>
        <taxon>Dikarya</taxon>
        <taxon>Basidiomycota</taxon>
        <taxon>Agaricomycotina</taxon>
        <taxon>Agaricomycetes</taxon>
        <taxon>Cantharellales</taxon>
        <taxon>Hydnaceae</taxon>
        <taxon>Hydnum</taxon>
    </lineage>
</organism>
<gene>
    <name evidence="7" type="ORF">BS47DRAFT_1486191</name>
</gene>
<evidence type="ECO:0000313" key="8">
    <source>
        <dbReference type="Proteomes" id="UP000886523"/>
    </source>
</evidence>
<dbReference type="Pfam" id="PF00172">
    <property type="entry name" value="Zn_clus"/>
    <property type="match status" value="1"/>
</dbReference>
<evidence type="ECO:0000259" key="6">
    <source>
        <dbReference type="PROSITE" id="PS50048"/>
    </source>
</evidence>
<dbReference type="InterPro" id="IPR050815">
    <property type="entry name" value="TF_fung"/>
</dbReference>
<dbReference type="Proteomes" id="UP000886523">
    <property type="component" value="Unassembled WGS sequence"/>
</dbReference>
<keyword evidence="3" id="KW-0805">Transcription regulation</keyword>
<evidence type="ECO:0000256" key="3">
    <source>
        <dbReference type="ARBA" id="ARBA00023015"/>
    </source>
</evidence>
<evidence type="ECO:0000256" key="2">
    <source>
        <dbReference type="ARBA" id="ARBA00022723"/>
    </source>
</evidence>
<dbReference type="SUPFAM" id="SSF57701">
    <property type="entry name" value="Zn2/Cys6 DNA-binding domain"/>
    <property type="match status" value="1"/>
</dbReference>
<dbReference type="EMBL" id="MU128985">
    <property type="protein sequence ID" value="KAF9512511.1"/>
    <property type="molecule type" value="Genomic_DNA"/>
</dbReference>
<reference evidence="7" key="1">
    <citation type="journal article" date="2020" name="Nat. Commun.">
        <title>Large-scale genome sequencing of mycorrhizal fungi provides insights into the early evolution of symbiotic traits.</title>
        <authorList>
            <person name="Miyauchi S."/>
            <person name="Kiss E."/>
            <person name="Kuo A."/>
            <person name="Drula E."/>
            <person name="Kohler A."/>
            <person name="Sanchez-Garcia M."/>
            <person name="Morin E."/>
            <person name="Andreopoulos B."/>
            <person name="Barry K.W."/>
            <person name="Bonito G."/>
            <person name="Buee M."/>
            <person name="Carver A."/>
            <person name="Chen C."/>
            <person name="Cichocki N."/>
            <person name="Clum A."/>
            <person name="Culley D."/>
            <person name="Crous P.W."/>
            <person name="Fauchery L."/>
            <person name="Girlanda M."/>
            <person name="Hayes R.D."/>
            <person name="Keri Z."/>
            <person name="LaButti K."/>
            <person name="Lipzen A."/>
            <person name="Lombard V."/>
            <person name="Magnuson J."/>
            <person name="Maillard F."/>
            <person name="Murat C."/>
            <person name="Nolan M."/>
            <person name="Ohm R.A."/>
            <person name="Pangilinan J."/>
            <person name="Pereira M.F."/>
            <person name="Perotto S."/>
            <person name="Peter M."/>
            <person name="Pfister S."/>
            <person name="Riley R."/>
            <person name="Sitrit Y."/>
            <person name="Stielow J.B."/>
            <person name="Szollosi G."/>
            <person name="Zifcakova L."/>
            <person name="Stursova M."/>
            <person name="Spatafora J.W."/>
            <person name="Tedersoo L."/>
            <person name="Vaario L.M."/>
            <person name="Yamada A."/>
            <person name="Yan M."/>
            <person name="Wang P."/>
            <person name="Xu J."/>
            <person name="Bruns T."/>
            <person name="Baldrian P."/>
            <person name="Vilgalys R."/>
            <person name="Dunand C."/>
            <person name="Henrissat B."/>
            <person name="Grigoriev I.V."/>
            <person name="Hibbett D."/>
            <person name="Nagy L.G."/>
            <person name="Martin F.M."/>
        </authorList>
    </citation>
    <scope>NUCLEOTIDE SEQUENCE</scope>
    <source>
        <strain evidence="7">UP504</strain>
    </source>
</reference>
<evidence type="ECO:0000256" key="4">
    <source>
        <dbReference type="ARBA" id="ARBA00023163"/>
    </source>
</evidence>
<protein>
    <recommendedName>
        <fullName evidence="6">Zn(2)-C6 fungal-type domain-containing protein</fullName>
    </recommendedName>
</protein>
<dbReference type="InterPro" id="IPR001138">
    <property type="entry name" value="Zn2Cys6_DnaBD"/>
</dbReference>
<evidence type="ECO:0000256" key="5">
    <source>
        <dbReference type="ARBA" id="ARBA00023242"/>
    </source>
</evidence>
<comment type="subcellular location">
    <subcellularLocation>
        <location evidence="1">Nucleus</location>
    </subcellularLocation>
</comment>
<accession>A0A9P6DRS4</accession>
<dbReference type="PROSITE" id="PS50048">
    <property type="entry name" value="ZN2_CY6_FUNGAL_2"/>
    <property type="match status" value="1"/>
</dbReference>
<dbReference type="Gene3D" id="4.10.240.10">
    <property type="entry name" value="Zn(2)-C6 fungal-type DNA-binding domain"/>
    <property type="match status" value="1"/>
</dbReference>
<dbReference type="PANTHER" id="PTHR47338:SF29">
    <property type="entry name" value="ZN(2)-C6 FUNGAL-TYPE DOMAIN-CONTAINING PROTEIN"/>
    <property type="match status" value="1"/>
</dbReference>
<keyword evidence="4" id="KW-0804">Transcription</keyword>
<keyword evidence="5" id="KW-0539">Nucleus</keyword>
<dbReference type="CDD" id="cd00067">
    <property type="entry name" value="GAL4"/>
    <property type="match status" value="1"/>
</dbReference>
<evidence type="ECO:0000256" key="1">
    <source>
        <dbReference type="ARBA" id="ARBA00004123"/>
    </source>
</evidence>
<dbReference type="AlphaFoldDB" id="A0A9P6DRS4"/>
<comment type="caution">
    <text evidence="7">The sequence shown here is derived from an EMBL/GenBank/DDBJ whole genome shotgun (WGS) entry which is preliminary data.</text>
</comment>
<dbReference type="PANTHER" id="PTHR47338">
    <property type="entry name" value="ZN(II)2CYS6 TRANSCRIPTION FACTOR (EUROFUNG)-RELATED"/>
    <property type="match status" value="1"/>
</dbReference>
<dbReference type="InterPro" id="IPR036864">
    <property type="entry name" value="Zn2-C6_fun-type_DNA-bd_sf"/>
</dbReference>
<feature type="domain" description="Zn(2)-C6 fungal-type" evidence="6">
    <location>
        <begin position="12"/>
        <end position="41"/>
    </location>
</feature>
<dbReference type="GO" id="GO:0008270">
    <property type="term" value="F:zinc ion binding"/>
    <property type="evidence" value="ECO:0007669"/>
    <property type="project" value="InterPro"/>
</dbReference>
<dbReference type="CDD" id="cd12148">
    <property type="entry name" value="fungal_TF_MHR"/>
    <property type="match status" value="1"/>
</dbReference>
<keyword evidence="8" id="KW-1185">Reference proteome</keyword>
<dbReference type="PROSITE" id="PS00463">
    <property type="entry name" value="ZN2_CY6_FUNGAL_1"/>
    <property type="match status" value="1"/>
</dbReference>
<sequence length="535" mass="60561">MPNSETENRRVACMECRRIKTKCSGGSICTRCLRLYKPCYYESGQHQPRLLYLQEKILRLEKEIQLASNRSAPNSHEIVQKLAKAGDAHKARLGPPRPSMPVYPRDRHGPALLMPGSVSRSDYEEGYGSVLPRSIVESSFLRWDQVSDISAELRGYLVRLFIPFRGQYNFHVNVPKFLERLDLPQEHPASLHPALLNVIYLGHPHAPRAFPRLADRLTHFMWTSQILAIYYGLTSRILEAYNTMSAAVRFAIGCGLHRKRADSALDSIHLPPEEEIQADDPMTLWYAMYHTDALISAGGSLPTSVPEKCATSFDTLFPLRMTKARTTAKVKVTALFSAITYFSHTIPGEQPTILTLLKIMAAKLKFDTLATALSKLQHALPPVDDVLGLQPFEAVSPINPNLVPIHYGFYISAILLLNCVIDDEPEAYQKVLEAALAMAQLARRMRARVLLHLFMHLQQLWCPHIYGGCEVFVREMRRVKARSSPEEAYDYFVAEQGLEALLDTLYDLTTLYPIWLPCMQKLRVLLEGSEAYLLI</sequence>
<dbReference type="OrthoDB" id="2309723at2759"/>
<dbReference type="GO" id="GO:0005634">
    <property type="term" value="C:nucleus"/>
    <property type="evidence" value="ECO:0007669"/>
    <property type="project" value="UniProtKB-SubCell"/>
</dbReference>
<name>A0A9P6DRS4_9AGAM</name>
<evidence type="ECO:0000313" key="7">
    <source>
        <dbReference type="EMBL" id="KAF9512511.1"/>
    </source>
</evidence>
<keyword evidence="2" id="KW-0479">Metal-binding</keyword>
<dbReference type="GO" id="GO:0000981">
    <property type="term" value="F:DNA-binding transcription factor activity, RNA polymerase II-specific"/>
    <property type="evidence" value="ECO:0007669"/>
    <property type="project" value="InterPro"/>
</dbReference>
<proteinExistence type="predicted"/>